<name>A0ACC1T1W0_9APHY</name>
<gene>
    <name evidence="1" type="ORF">NM688_g4808</name>
</gene>
<dbReference type="EMBL" id="JANHOG010000829">
    <property type="protein sequence ID" value="KAJ3551253.1"/>
    <property type="molecule type" value="Genomic_DNA"/>
</dbReference>
<reference evidence="1" key="1">
    <citation type="submission" date="2022-07" db="EMBL/GenBank/DDBJ databases">
        <title>Genome Sequence of Phlebia brevispora.</title>
        <authorList>
            <person name="Buettner E."/>
        </authorList>
    </citation>
    <scope>NUCLEOTIDE SEQUENCE</scope>
    <source>
        <strain evidence="1">MPL23</strain>
    </source>
</reference>
<evidence type="ECO:0000313" key="2">
    <source>
        <dbReference type="Proteomes" id="UP001148662"/>
    </source>
</evidence>
<evidence type="ECO:0000313" key="1">
    <source>
        <dbReference type="EMBL" id="KAJ3551253.1"/>
    </source>
</evidence>
<keyword evidence="2" id="KW-1185">Reference proteome</keyword>
<proteinExistence type="predicted"/>
<protein>
    <submittedName>
        <fullName evidence="1">Uncharacterized protein</fullName>
    </submittedName>
</protein>
<comment type="caution">
    <text evidence="1">The sequence shown here is derived from an EMBL/GenBank/DDBJ whole genome shotgun (WGS) entry which is preliminary data.</text>
</comment>
<dbReference type="Proteomes" id="UP001148662">
    <property type="component" value="Unassembled WGS sequence"/>
</dbReference>
<sequence length="207" mass="23774">MSDNTGSTASTAQTAPTAKWVPRWRQNPNAVPSVRLYSEKQIQEALPSGRKNHTFTRALAPTEHTISEVEVAQDKQSEDLPPELPLADEFCRIMVYDKAHLNPPHELWTRNNLEQLDINIGRAVPLFEEAPARRKMFEFIGWYRIVRWTRCRGGGDEVLDFIQKRKLSQASRTREYWDSALKEDWAKVVLEKVNDAALKNPMEKSAS</sequence>
<organism evidence="1 2">
    <name type="scientific">Phlebia brevispora</name>
    <dbReference type="NCBI Taxonomy" id="194682"/>
    <lineage>
        <taxon>Eukaryota</taxon>
        <taxon>Fungi</taxon>
        <taxon>Dikarya</taxon>
        <taxon>Basidiomycota</taxon>
        <taxon>Agaricomycotina</taxon>
        <taxon>Agaricomycetes</taxon>
        <taxon>Polyporales</taxon>
        <taxon>Meruliaceae</taxon>
        <taxon>Phlebia</taxon>
    </lineage>
</organism>
<accession>A0ACC1T1W0</accession>